<dbReference type="AlphaFoldDB" id="A0A069QG29"/>
<sequence>MMEDVKIIAYALLVITNVCCILYICREFKKLANRVEKYLNYTNSRYSMVLINQLLFLRSELVKNEDYKSAAKINEIIKREIEKENERSD</sequence>
<dbReference type="PATRIC" id="fig|1122985.7.peg.2329"/>
<comment type="caution">
    <text evidence="2">The sequence shown here is derived from an EMBL/GenBank/DDBJ whole genome shotgun (WGS) entry which is preliminary data.</text>
</comment>
<keyword evidence="1" id="KW-0812">Transmembrane</keyword>
<proteinExistence type="predicted"/>
<dbReference type="RefSeq" id="WP_018967387.1">
    <property type="nucleotide sequence ID" value="NZ_KB899214.1"/>
</dbReference>
<dbReference type="HOGENOM" id="CLU_2452133_0_0_10"/>
<reference evidence="2 3" key="1">
    <citation type="submission" date="2013-08" db="EMBL/GenBank/DDBJ databases">
        <authorList>
            <person name="Weinstock G."/>
            <person name="Sodergren E."/>
            <person name="Wylie T."/>
            <person name="Fulton L."/>
            <person name="Fulton R."/>
            <person name="Fronick C."/>
            <person name="O'Laughlin M."/>
            <person name="Godfrey J."/>
            <person name="Miner T."/>
            <person name="Herter B."/>
            <person name="Appelbaum E."/>
            <person name="Cordes M."/>
            <person name="Lek S."/>
            <person name="Wollam A."/>
            <person name="Pepin K.H."/>
            <person name="Palsikar V.B."/>
            <person name="Mitreva M."/>
            <person name="Wilson R.K."/>
        </authorList>
    </citation>
    <scope>NUCLEOTIDE SEQUENCE [LARGE SCALE GENOMIC DNA]</scope>
    <source>
        <strain evidence="2 3">ATCC 15930</strain>
    </source>
</reference>
<organism evidence="2 3">
    <name type="scientific">Hoylesella loescheii DSM 19665 = JCM 12249 = ATCC 15930</name>
    <dbReference type="NCBI Taxonomy" id="1122985"/>
    <lineage>
        <taxon>Bacteria</taxon>
        <taxon>Pseudomonadati</taxon>
        <taxon>Bacteroidota</taxon>
        <taxon>Bacteroidia</taxon>
        <taxon>Bacteroidales</taxon>
        <taxon>Prevotellaceae</taxon>
        <taxon>Hoylesella</taxon>
    </lineage>
</organism>
<accession>A0A069QG29</accession>
<protein>
    <submittedName>
        <fullName evidence="2">Uncharacterized protein</fullName>
    </submittedName>
</protein>
<keyword evidence="1" id="KW-1133">Transmembrane helix</keyword>
<gene>
    <name evidence="2" type="ORF">HMPREF1991_02248</name>
</gene>
<name>A0A069QG29_HOYLO</name>
<evidence type="ECO:0000313" key="2">
    <source>
        <dbReference type="EMBL" id="KDR51735.1"/>
    </source>
</evidence>
<dbReference type="Proteomes" id="UP000027442">
    <property type="component" value="Unassembled WGS sequence"/>
</dbReference>
<keyword evidence="3" id="KW-1185">Reference proteome</keyword>
<keyword evidence="1" id="KW-0472">Membrane</keyword>
<dbReference type="EMBL" id="JNGW01000096">
    <property type="protein sequence ID" value="KDR51735.1"/>
    <property type="molecule type" value="Genomic_DNA"/>
</dbReference>
<evidence type="ECO:0000313" key="3">
    <source>
        <dbReference type="Proteomes" id="UP000027442"/>
    </source>
</evidence>
<evidence type="ECO:0000256" key="1">
    <source>
        <dbReference type="SAM" id="Phobius"/>
    </source>
</evidence>
<feature type="transmembrane region" description="Helical" evidence="1">
    <location>
        <begin position="7"/>
        <end position="25"/>
    </location>
</feature>